<dbReference type="AlphaFoldDB" id="A0A0D1XH11"/>
<keyword evidence="5 10" id="KW-0812">Transmembrane</keyword>
<dbReference type="UniPathway" id="UPA00196"/>
<keyword evidence="4" id="KW-0337">GPI-anchor biosynthesis</keyword>
<comment type="similarity">
    <text evidence="3">Belongs to the PIGS family.</text>
</comment>
<dbReference type="FunCoup" id="A0A0D1XH11">
    <property type="interactions" value="749"/>
</dbReference>
<dbReference type="HOGENOM" id="CLU_010026_1_0_1"/>
<reference evidence="11 12" key="1">
    <citation type="submission" date="2015-01" db="EMBL/GenBank/DDBJ databases">
        <title>The Genome Sequence of Ochroconis gallopava CBS43764.</title>
        <authorList>
            <consortium name="The Broad Institute Genomics Platform"/>
            <person name="Cuomo C."/>
            <person name="de Hoog S."/>
            <person name="Gorbushina A."/>
            <person name="Stielow B."/>
            <person name="Teixiera M."/>
            <person name="Abouelleil A."/>
            <person name="Chapman S.B."/>
            <person name="Priest M."/>
            <person name="Young S.K."/>
            <person name="Wortman J."/>
            <person name="Nusbaum C."/>
            <person name="Birren B."/>
        </authorList>
    </citation>
    <scope>NUCLEOTIDE SEQUENCE [LARGE SCALE GENOMIC DNA]</scope>
    <source>
        <strain evidence="11 12">CBS 43764</strain>
    </source>
</reference>
<keyword evidence="8 10" id="KW-0472">Membrane</keyword>
<evidence type="ECO:0000313" key="11">
    <source>
        <dbReference type="EMBL" id="KIW01486.1"/>
    </source>
</evidence>
<dbReference type="PANTHER" id="PTHR21072">
    <property type="entry name" value="GPI TRANSAMIDASE COMPONENT PIG-S"/>
    <property type="match status" value="1"/>
</dbReference>
<feature type="transmembrane region" description="Helical" evidence="10">
    <location>
        <begin position="38"/>
        <end position="56"/>
    </location>
</feature>
<dbReference type="STRING" id="253628.A0A0D1XH11"/>
<dbReference type="RefSeq" id="XP_016211355.1">
    <property type="nucleotide sequence ID" value="XM_016360678.1"/>
</dbReference>
<comment type="pathway">
    <text evidence="2">Glycolipid biosynthesis; glycosylphosphatidylinositol-anchor biosynthesis.</text>
</comment>
<evidence type="ECO:0000256" key="1">
    <source>
        <dbReference type="ARBA" id="ARBA00004477"/>
    </source>
</evidence>
<keyword evidence="7 10" id="KW-1133">Transmembrane helix</keyword>
<evidence type="ECO:0000256" key="2">
    <source>
        <dbReference type="ARBA" id="ARBA00004687"/>
    </source>
</evidence>
<keyword evidence="12" id="KW-1185">Reference proteome</keyword>
<evidence type="ECO:0000256" key="10">
    <source>
        <dbReference type="SAM" id="Phobius"/>
    </source>
</evidence>
<dbReference type="GeneID" id="27314940"/>
<evidence type="ECO:0000256" key="8">
    <source>
        <dbReference type="ARBA" id="ARBA00023136"/>
    </source>
</evidence>
<dbReference type="InterPro" id="IPR019540">
    <property type="entry name" value="PtdIno-glycan_biosynth_class_S"/>
</dbReference>
<comment type="subcellular location">
    <subcellularLocation>
        <location evidence="1">Endoplasmic reticulum membrane</location>
        <topology evidence="1">Multi-pass membrane protein</topology>
    </subcellularLocation>
</comment>
<evidence type="ECO:0008006" key="13">
    <source>
        <dbReference type="Google" id="ProtNLM"/>
    </source>
</evidence>
<evidence type="ECO:0000256" key="5">
    <source>
        <dbReference type="ARBA" id="ARBA00022692"/>
    </source>
</evidence>
<proteinExistence type="inferred from homology"/>
<dbReference type="GO" id="GO:0042765">
    <property type="term" value="C:GPI-anchor transamidase complex"/>
    <property type="evidence" value="ECO:0007669"/>
    <property type="project" value="InterPro"/>
</dbReference>
<evidence type="ECO:0000256" key="6">
    <source>
        <dbReference type="ARBA" id="ARBA00022824"/>
    </source>
</evidence>
<evidence type="ECO:0000256" key="7">
    <source>
        <dbReference type="ARBA" id="ARBA00022989"/>
    </source>
</evidence>
<dbReference type="InParanoid" id="A0A0D1XH11"/>
<dbReference type="Pfam" id="PF10510">
    <property type="entry name" value="PIG-S"/>
    <property type="match status" value="1"/>
</dbReference>
<dbReference type="EMBL" id="KN847554">
    <property type="protein sequence ID" value="KIW01486.1"/>
    <property type="molecule type" value="Genomic_DNA"/>
</dbReference>
<sequence length="551" mass="61265">MSPNVIFNGEANNIIFEAIKVPKSPPCETRESIWVRRLALLSFWATALFLGFPVWWKTTTVYRAPLPLQKMLDWADGKICRPTFPLRIAVEAGLPPLEAQHMLRTTQHALDDMNDFSSHHLRLVIPDKTRNNTQVSRSSPENIGQDQEDIAMTINLISDTVGTTPRAVLHNFESVMDIYYTPNQIPSSSSTGSPLATFIANELQNTFNEEQAVLAYSMASTSWHPSQWKSISQEMADSLAKRKTRTFKYAPTYHLTFSLFTPNAMPSDWDIEDALHDYLAPLLQSLSVVSNFTVDSQVQLYAALSPSIAGPQYDESKQVWTLVKEDLGGFINAAEWPLSPSIGDGPTINFILYIPSTKQSPLLLDENGGTSWLIPQWGGVQILNLGRKQFQLSKTDLEPVMRTFSHQLISLLGLPQEPGSFPLRLSTLIRVHAASLIFSASSTLGAIARLTQSLSSIAIPDTVARDVEQTMAHLDSACTSLKNGRFHQALESAKLAELKAERAFFEPSMVAMVYFPDEHKIAVYLPLLGPVAVPLIMSAMKEFKAFRQSRG</sequence>
<dbReference type="OrthoDB" id="28748at2759"/>
<organism evidence="11 12">
    <name type="scientific">Verruconis gallopava</name>
    <dbReference type="NCBI Taxonomy" id="253628"/>
    <lineage>
        <taxon>Eukaryota</taxon>
        <taxon>Fungi</taxon>
        <taxon>Dikarya</taxon>
        <taxon>Ascomycota</taxon>
        <taxon>Pezizomycotina</taxon>
        <taxon>Dothideomycetes</taxon>
        <taxon>Pleosporomycetidae</taxon>
        <taxon>Venturiales</taxon>
        <taxon>Sympoventuriaceae</taxon>
        <taxon>Verruconis</taxon>
    </lineage>
</organism>
<protein>
    <recommendedName>
        <fullName evidence="13">GPI transamidase component PIG-S</fullName>
    </recommendedName>
</protein>
<evidence type="ECO:0000256" key="4">
    <source>
        <dbReference type="ARBA" id="ARBA00022502"/>
    </source>
</evidence>
<gene>
    <name evidence="11" type="ORF">PV09_06967</name>
</gene>
<dbReference type="PANTHER" id="PTHR21072:SF13">
    <property type="entry name" value="GPI TRANSAMIDASE COMPONENT PIG-S"/>
    <property type="match status" value="1"/>
</dbReference>
<dbReference type="GO" id="GO:0016255">
    <property type="term" value="P:attachment of GPI anchor to protein"/>
    <property type="evidence" value="ECO:0007669"/>
    <property type="project" value="InterPro"/>
</dbReference>
<accession>A0A0D1XH11</accession>
<keyword evidence="6" id="KW-0256">Endoplasmic reticulum</keyword>
<evidence type="ECO:0000313" key="12">
    <source>
        <dbReference type="Proteomes" id="UP000053259"/>
    </source>
</evidence>
<dbReference type="Proteomes" id="UP000053259">
    <property type="component" value="Unassembled WGS sequence"/>
</dbReference>
<name>A0A0D1XH11_9PEZI</name>
<dbReference type="GO" id="GO:0006506">
    <property type="term" value="P:GPI anchor biosynthetic process"/>
    <property type="evidence" value="ECO:0007669"/>
    <property type="project" value="UniProtKB-UniPathway"/>
</dbReference>
<dbReference type="VEuPathDB" id="FungiDB:PV09_06967"/>
<evidence type="ECO:0000256" key="3">
    <source>
        <dbReference type="ARBA" id="ARBA00005316"/>
    </source>
</evidence>
<evidence type="ECO:0000256" key="9">
    <source>
        <dbReference type="ARBA" id="ARBA00023180"/>
    </source>
</evidence>
<keyword evidence="9" id="KW-0325">Glycoprotein</keyword>